<protein>
    <submittedName>
        <fullName evidence="2">Uncharacterized protein</fullName>
    </submittedName>
</protein>
<organism evidence="2 3">
    <name type="scientific">Robbsia betulipollinis</name>
    <dbReference type="NCBI Taxonomy" id="2981849"/>
    <lineage>
        <taxon>Bacteria</taxon>
        <taxon>Pseudomonadati</taxon>
        <taxon>Pseudomonadota</taxon>
        <taxon>Betaproteobacteria</taxon>
        <taxon>Burkholderiales</taxon>
        <taxon>Burkholderiaceae</taxon>
        <taxon>Robbsia</taxon>
    </lineage>
</organism>
<reference evidence="2" key="1">
    <citation type="submission" date="2022-11" db="EMBL/GenBank/DDBJ databases">
        <title>Robbsia betulipollinis sp. nov., isolated from pollen of birch (Betula pendula).</title>
        <authorList>
            <person name="Shi H."/>
            <person name="Ambika Manirajan B."/>
            <person name="Ratering S."/>
            <person name="Geissler-Plaum R."/>
            <person name="Schnell S."/>
        </authorList>
    </citation>
    <scope>NUCLEOTIDE SEQUENCE</scope>
    <source>
        <strain evidence="2">Bb-Pol-6</strain>
    </source>
</reference>
<gene>
    <name evidence="2" type="ORF">OVY01_21660</name>
</gene>
<comment type="caution">
    <text evidence="2">The sequence shown here is derived from an EMBL/GenBank/DDBJ whole genome shotgun (WGS) entry which is preliminary data.</text>
</comment>
<keyword evidence="3" id="KW-1185">Reference proteome</keyword>
<evidence type="ECO:0000313" key="2">
    <source>
        <dbReference type="EMBL" id="MCY0389753.1"/>
    </source>
</evidence>
<feature type="region of interest" description="Disordered" evidence="1">
    <location>
        <begin position="176"/>
        <end position="199"/>
    </location>
</feature>
<evidence type="ECO:0000313" key="3">
    <source>
        <dbReference type="Proteomes" id="UP001082899"/>
    </source>
</evidence>
<dbReference type="EMBL" id="JAPMXC010000012">
    <property type="protein sequence ID" value="MCY0389753.1"/>
    <property type="molecule type" value="Genomic_DNA"/>
</dbReference>
<evidence type="ECO:0000256" key="1">
    <source>
        <dbReference type="SAM" id="MobiDB-lite"/>
    </source>
</evidence>
<name>A0ABT3ZT94_9BURK</name>
<dbReference type="RefSeq" id="WP_267849682.1">
    <property type="nucleotide sequence ID" value="NZ_JAPMXC010000012.1"/>
</dbReference>
<dbReference type="Proteomes" id="UP001082899">
    <property type="component" value="Unassembled WGS sequence"/>
</dbReference>
<proteinExistence type="predicted"/>
<sequence>MRDAHAVTGCAAALSALPLPRHSRAEARGRADVAASFAVRPVFAIRDRRYRLTLDGVGMPAGRGVPPDAGVPIGRLRLDDAIVDVTIPAALAWRWLNDLAAHAADVADRVSRDGTGEDLMAASAAETLSAPLARVLIDCMCRLFTRRAGRVLRGLPGSPPRLAWLGIAADAPRDAAASAPSVSGGTASGSTASGPMASGPTASPTYVALRVSACGVPAHAARRTRDANGPENSAAPHCSPDLDTPLGSIILTSPPGTPAAYALARLLAAVCADAGGHAGGTPITAAHARRIRFPCPIGVASLRLGLGVVRRLRRGDVLLPDEPTAAAPRATLLLPTGERLPPDVHPDVHPGADSGAWHAGTNECAMGAATVRIDVVTHCISLDADEIAQRLTYPTGYPPEYPLPPPAEPVPTVRLFLQGSEIGHGEWLHIGGRRGVRVLAWRAP</sequence>
<accession>A0ABT3ZT94</accession>